<dbReference type="InterPro" id="IPR052155">
    <property type="entry name" value="Biofilm_reg_signaling"/>
</dbReference>
<keyword evidence="6" id="KW-1185">Reference proteome</keyword>
<dbReference type="GO" id="GO:0003824">
    <property type="term" value="F:catalytic activity"/>
    <property type="evidence" value="ECO:0007669"/>
    <property type="project" value="UniProtKB-ARBA"/>
</dbReference>
<evidence type="ECO:0000313" key="6">
    <source>
        <dbReference type="Proteomes" id="UP000305267"/>
    </source>
</evidence>
<reference evidence="5 6" key="1">
    <citation type="submission" date="2019-06" db="EMBL/GenBank/DDBJ databases">
        <title>Genome of Methylobacterium sp. 17Sr1-39.</title>
        <authorList>
            <person name="Seo T."/>
        </authorList>
    </citation>
    <scope>NUCLEOTIDE SEQUENCE [LARGE SCALE GENOMIC DNA]</scope>
    <source>
        <strain evidence="5 6">17Sr1-39</strain>
    </source>
</reference>
<keyword evidence="1" id="KW-0472">Membrane</keyword>
<proteinExistence type="predicted"/>
<dbReference type="PROSITE" id="PS50924">
    <property type="entry name" value="MHYT"/>
    <property type="match status" value="1"/>
</dbReference>
<evidence type="ECO:0000259" key="2">
    <source>
        <dbReference type="PROSITE" id="PS50883"/>
    </source>
</evidence>
<dbReference type="InterPro" id="IPR029787">
    <property type="entry name" value="Nucleotide_cyclase"/>
</dbReference>
<feature type="transmembrane region" description="Helical" evidence="1">
    <location>
        <begin position="68"/>
        <end position="92"/>
    </location>
</feature>
<feature type="domain" description="MHYT" evidence="4">
    <location>
        <begin position="32"/>
        <end position="219"/>
    </location>
</feature>
<dbReference type="SUPFAM" id="SSF141868">
    <property type="entry name" value="EAL domain-like"/>
    <property type="match status" value="1"/>
</dbReference>
<keyword evidence="1" id="KW-1133">Transmembrane helix</keyword>
<dbReference type="PANTHER" id="PTHR44757">
    <property type="entry name" value="DIGUANYLATE CYCLASE DGCP"/>
    <property type="match status" value="1"/>
</dbReference>
<dbReference type="EMBL" id="VDDA01000010">
    <property type="protein sequence ID" value="TNC11020.1"/>
    <property type="molecule type" value="Genomic_DNA"/>
</dbReference>
<protein>
    <submittedName>
        <fullName evidence="5">EAL domain-containing protein</fullName>
    </submittedName>
</protein>
<feature type="transmembrane region" description="Helical" evidence="1">
    <location>
        <begin position="131"/>
        <end position="154"/>
    </location>
</feature>
<keyword evidence="1" id="KW-0812">Transmembrane</keyword>
<dbReference type="PROSITE" id="PS50883">
    <property type="entry name" value="EAL"/>
    <property type="match status" value="1"/>
</dbReference>
<dbReference type="FunFam" id="3.30.70.270:FF:000001">
    <property type="entry name" value="Diguanylate cyclase domain protein"/>
    <property type="match status" value="1"/>
</dbReference>
<feature type="transmembrane region" description="Helical" evidence="1">
    <location>
        <begin position="198"/>
        <end position="219"/>
    </location>
</feature>
<name>A0A5C4LCL8_9HYPH</name>
<accession>A0A5C4LCL8</accession>
<dbReference type="InterPro" id="IPR001633">
    <property type="entry name" value="EAL_dom"/>
</dbReference>
<feature type="transmembrane region" description="Helical" evidence="1">
    <location>
        <begin position="166"/>
        <end position="186"/>
    </location>
</feature>
<dbReference type="PROSITE" id="PS50887">
    <property type="entry name" value="GGDEF"/>
    <property type="match status" value="1"/>
</dbReference>
<dbReference type="InterPro" id="IPR000160">
    <property type="entry name" value="GGDEF_dom"/>
</dbReference>
<feature type="transmembrane region" description="Helical" evidence="1">
    <location>
        <begin position="104"/>
        <end position="124"/>
    </location>
</feature>
<feature type="domain" description="GGDEF" evidence="3">
    <location>
        <begin position="412"/>
        <end position="543"/>
    </location>
</feature>
<dbReference type="Pfam" id="PF00990">
    <property type="entry name" value="GGDEF"/>
    <property type="match status" value="1"/>
</dbReference>
<dbReference type="Gene3D" id="3.30.70.270">
    <property type="match status" value="1"/>
</dbReference>
<evidence type="ECO:0000259" key="3">
    <source>
        <dbReference type="PROSITE" id="PS50887"/>
    </source>
</evidence>
<dbReference type="SUPFAM" id="SSF55073">
    <property type="entry name" value="Nucleotide cyclase"/>
    <property type="match status" value="1"/>
</dbReference>
<dbReference type="Gene3D" id="3.30.450.20">
    <property type="entry name" value="PAS domain"/>
    <property type="match status" value="1"/>
</dbReference>
<dbReference type="SMART" id="SM00267">
    <property type="entry name" value="GGDEF"/>
    <property type="match status" value="1"/>
</dbReference>
<comment type="caution">
    <text evidence="5">The sequence shown here is derived from an EMBL/GenBank/DDBJ whole genome shotgun (WGS) entry which is preliminary data.</text>
</comment>
<dbReference type="NCBIfam" id="TIGR00254">
    <property type="entry name" value="GGDEF"/>
    <property type="match status" value="1"/>
</dbReference>
<evidence type="ECO:0000313" key="5">
    <source>
        <dbReference type="EMBL" id="TNC11020.1"/>
    </source>
</evidence>
<dbReference type="CDD" id="cd01948">
    <property type="entry name" value="EAL"/>
    <property type="match status" value="1"/>
</dbReference>
<dbReference type="AlphaFoldDB" id="A0A5C4LCL8"/>
<dbReference type="Pfam" id="PF00563">
    <property type="entry name" value="EAL"/>
    <property type="match status" value="1"/>
</dbReference>
<dbReference type="InterPro" id="IPR005330">
    <property type="entry name" value="MHYT_dom"/>
</dbReference>
<dbReference type="InterPro" id="IPR035919">
    <property type="entry name" value="EAL_sf"/>
</dbReference>
<dbReference type="SMART" id="SM00052">
    <property type="entry name" value="EAL"/>
    <property type="match status" value="1"/>
</dbReference>
<dbReference type="InterPro" id="IPR000014">
    <property type="entry name" value="PAS"/>
</dbReference>
<feature type="domain" description="EAL" evidence="2">
    <location>
        <begin position="552"/>
        <end position="802"/>
    </location>
</feature>
<dbReference type="InterPro" id="IPR043128">
    <property type="entry name" value="Rev_trsase/Diguanyl_cyclase"/>
</dbReference>
<dbReference type="Gene3D" id="3.20.20.450">
    <property type="entry name" value="EAL domain"/>
    <property type="match status" value="1"/>
</dbReference>
<organism evidence="5 6">
    <name type="scientific">Methylobacterium terricola</name>
    <dbReference type="NCBI Taxonomy" id="2583531"/>
    <lineage>
        <taxon>Bacteria</taxon>
        <taxon>Pseudomonadati</taxon>
        <taxon>Pseudomonadota</taxon>
        <taxon>Alphaproteobacteria</taxon>
        <taxon>Hyphomicrobiales</taxon>
        <taxon>Methylobacteriaceae</taxon>
        <taxon>Methylobacterium</taxon>
    </lineage>
</organism>
<dbReference type="Proteomes" id="UP000305267">
    <property type="component" value="Unassembled WGS sequence"/>
</dbReference>
<dbReference type="Pfam" id="PF13188">
    <property type="entry name" value="PAS_8"/>
    <property type="match status" value="1"/>
</dbReference>
<feature type="transmembrane region" description="Helical" evidence="1">
    <location>
        <begin position="235"/>
        <end position="257"/>
    </location>
</feature>
<dbReference type="CDD" id="cd01949">
    <property type="entry name" value="GGDEF"/>
    <property type="match status" value="1"/>
</dbReference>
<dbReference type="OrthoDB" id="9814202at2"/>
<evidence type="ECO:0000259" key="4">
    <source>
        <dbReference type="PROSITE" id="PS50924"/>
    </source>
</evidence>
<gene>
    <name evidence="5" type="ORF">FF100_20670</name>
</gene>
<evidence type="ECO:0000256" key="1">
    <source>
        <dbReference type="PROSITE-ProRule" id="PRU00244"/>
    </source>
</evidence>
<dbReference type="Pfam" id="PF03707">
    <property type="entry name" value="MHYT"/>
    <property type="match status" value="2"/>
</dbReference>
<sequence>MLALVRALKRRERALTRDAVVTTLYNCIIGNHDLKLVFLAAVVCNLAAATSLTLLDHARVSTGKPRRLWLLTAALAGGTGIWATHFIAMLAFSPGIASAYDLGLTGLSLMIGIGMTAGGFWIALRPGLPAAAWIGGAQIGLGVGAMHFTGMAAFEVAGRVAWDAGLVAAALAAGAGLGSLALATTLRDGSVRVKLTGGLLMVAGICGLHFTAMAAAVIVPDPSVALSGTAVPAEILAVAVALASSTILVLAFAGLWLHLRDERRTALESDRMRGLANAAVEGLVVCDGDRIVTVNDSFADLVGVAAEALTGAALSDFLGGAAAPPSCDAEMPEAPLRRADGVTIPVEVIRRVIDFAGRPHAALAVRDLRARKRAEARIAYLAHHDALTGAPNRTSFNERLAQEIALARAAGRPLAVLCADLDRFKEVNDLFGHAAGDALLRAVCAAITGVLAPGQMLARLGGDEFAVLAPNLDATAAEALGEAILAALRQAETGPAGAIAAASLGIALFPHDGEDPESLMVQADTALYRAKQEGRGRLRFYEARMGLQVRERRQIEHDLRHAVERGELKVFYQPQTRIDSGEAVGFEALLRWQHPERGTVPPNLFIPIAEETGSILPIGEWVLRETCREAATWEKPLRIAVNVSAVQLHAPGFAELVHEVLFTTGLAPARLELEITETALIRDLPRALATLRRIKALGVRIAMDDFGTGYSSLSNLRAFPFDKIKIDSSFTRSVDTSEQAATIVRTVLGLGRGLGLPVLAEGVETSAELAFLGAEACHEAQGYLLGRPAPIGAFGHLTAGRLRAAEDAA</sequence>
<dbReference type="PANTHER" id="PTHR44757:SF2">
    <property type="entry name" value="BIOFILM ARCHITECTURE MAINTENANCE PROTEIN MBAA"/>
    <property type="match status" value="1"/>
</dbReference>
<dbReference type="InterPro" id="IPR035965">
    <property type="entry name" value="PAS-like_dom_sf"/>
</dbReference>
<dbReference type="SUPFAM" id="SSF55785">
    <property type="entry name" value="PYP-like sensor domain (PAS domain)"/>
    <property type="match status" value="1"/>
</dbReference>
<feature type="transmembrane region" description="Helical" evidence="1">
    <location>
        <begin position="36"/>
        <end position="56"/>
    </location>
</feature>
<dbReference type="GO" id="GO:0016020">
    <property type="term" value="C:membrane"/>
    <property type="evidence" value="ECO:0007669"/>
    <property type="project" value="UniProtKB-UniRule"/>
</dbReference>